<keyword evidence="3" id="KW-1185">Reference proteome</keyword>
<dbReference type="EMBL" id="ML978129">
    <property type="protein sequence ID" value="KAF2096753.1"/>
    <property type="molecule type" value="Genomic_DNA"/>
</dbReference>
<evidence type="ECO:0000256" key="1">
    <source>
        <dbReference type="SAM" id="MobiDB-lite"/>
    </source>
</evidence>
<protein>
    <submittedName>
        <fullName evidence="2">Uncharacterized protein</fullName>
    </submittedName>
</protein>
<organism evidence="2 3">
    <name type="scientific">Rhizodiscina lignyota</name>
    <dbReference type="NCBI Taxonomy" id="1504668"/>
    <lineage>
        <taxon>Eukaryota</taxon>
        <taxon>Fungi</taxon>
        <taxon>Dikarya</taxon>
        <taxon>Ascomycota</taxon>
        <taxon>Pezizomycotina</taxon>
        <taxon>Dothideomycetes</taxon>
        <taxon>Pleosporomycetidae</taxon>
        <taxon>Aulographales</taxon>
        <taxon>Rhizodiscinaceae</taxon>
        <taxon>Rhizodiscina</taxon>
    </lineage>
</organism>
<name>A0A9P4IB20_9PEZI</name>
<accession>A0A9P4IB20</accession>
<reference evidence="2" key="1">
    <citation type="journal article" date="2020" name="Stud. Mycol.">
        <title>101 Dothideomycetes genomes: a test case for predicting lifestyles and emergence of pathogens.</title>
        <authorList>
            <person name="Haridas S."/>
            <person name="Albert R."/>
            <person name="Binder M."/>
            <person name="Bloem J."/>
            <person name="Labutti K."/>
            <person name="Salamov A."/>
            <person name="Andreopoulos B."/>
            <person name="Baker S."/>
            <person name="Barry K."/>
            <person name="Bills G."/>
            <person name="Bluhm B."/>
            <person name="Cannon C."/>
            <person name="Castanera R."/>
            <person name="Culley D."/>
            <person name="Daum C."/>
            <person name="Ezra D."/>
            <person name="Gonzalez J."/>
            <person name="Henrissat B."/>
            <person name="Kuo A."/>
            <person name="Liang C."/>
            <person name="Lipzen A."/>
            <person name="Lutzoni F."/>
            <person name="Magnuson J."/>
            <person name="Mondo S."/>
            <person name="Nolan M."/>
            <person name="Ohm R."/>
            <person name="Pangilinan J."/>
            <person name="Park H.-J."/>
            <person name="Ramirez L."/>
            <person name="Alfaro M."/>
            <person name="Sun H."/>
            <person name="Tritt A."/>
            <person name="Yoshinaga Y."/>
            <person name="Zwiers L.-H."/>
            <person name="Turgeon B."/>
            <person name="Goodwin S."/>
            <person name="Spatafora J."/>
            <person name="Crous P."/>
            <person name="Grigoriev I."/>
        </authorList>
    </citation>
    <scope>NUCLEOTIDE SEQUENCE</scope>
    <source>
        <strain evidence="2">CBS 133067</strain>
    </source>
</reference>
<comment type="caution">
    <text evidence="2">The sequence shown here is derived from an EMBL/GenBank/DDBJ whole genome shotgun (WGS) entry which is preliminary data.</text>
</comment>
<sequence>MLPPFQHRLAQKRDIDAHRQTMADVFTIISRSTGGTVHVPREEILELFRCVHLGQYGVCDLCFQLPVPEARGGLYNCGNPWGCIGHVHQHGVCISSKRLSLVCDRALQRSLIVGHTRLSWVMEISDPKEAEYVAQNVDTAMHNQVNSVMVANAARGLNVFGGRLTFPPPGRGGLLDVFPAGPHRGRQQRNQRGACRGRGGRYDEKNSGNGPLWAR</sequence>
<evidence type="ECO:0000313" key="3">
    <source>
        <dbReference type="Proteomes" id="UP000799772"/>
    </source>
</evidence>
<feature type="region of interest" description="Disordered" evidence="1">
    <location>
        <begin position="173"/>
        <end position="215"/>
    </location>
</feature>
<dbReference type="AlphaFoldDB" id="A0A9P4IB20"/>
<proteinExistence type="predicted"/>
<evidence type="ECO:0000313" key="2">
    <source>
        <dbReference type="EMBL" id="KAF2096753.1"/>
    </source>
</evidence>
<dbReference type="Proteomes" id="UP000799772">
    <property type="component" value="Unassembled WGS sequence"/>
</dbReference>
<gene>
    <name evidence="2" type="ORF">NA57DRAFT_58643</name>
</gene>